<dbReference type="InterPro" id="IPR036135">
    <property type="entry name" value="MoeA_linker/N_sf"/>
</dbReference>
<feature type="domain" description="MoaB/Mog" evidence="7">
    <location>
        <begin position="179"/>
        <end position="316"/>
    </location>
</feature>
<dbReference type="InterPro" id="IPR005110">
    <property type="entry name" value="MoeA_linker/N"/>
</dbReference>
<dbReference type="KEGG" id="lkm:EFP84_12285"/>
<dbReference type="Gene3D" id="3.90.105.10">
    <property type="entry name" value="Molybdopterin biosynthesis moea protein, domain 2"/>
    <property type="match status" value="1"/>
</dbReference>
<dbReference type="InterPro" id="IPR036688">
    <property type="entry name" value="MoeA_C_domain_IV_sf"/>
</dbReference>
<dbReference type="AlphaFoldDB" id="A0AAD0UNM2"/>
<comment type="catalytic activity">
    <reaction evidence="5">
        <text>adenylyl-molybdopterin + molybdate = Mo-molybdopterin + AMP + H(+)</text>
        <dbReference type="Rhea" id="RHEA:35047"/>
        <dbReference type="ChEBI" id="CHEBI:15378"/>
        <dbReference type="ChEBI" id="CHEBI:36264"/>
        <dbReference type="ChEBI" id="CHEBI:62727"/>
        <dbReference type="ChEBI" id="CHEBI:71302"/>
        <dbReference type="ChEBI" id="CHEBI:456215"/>
        <dbReference type="EC" id="2.10.1.1"/>
    </reaction>
</comment>
<organism evidence="8 9">
    <name type="scientific">Leptospira kmetyi</name>
    <dbReference type="NCBI Taxonomy" id="408139"/>
    <lineage>
        <taxon>Bacteria</taxon>
        <taxon>Pseudomonadati</taxon>
        <taxon>Spirochaetota</taxon>
        <taxon>Spirochaetia</taxon>
        <taxon>Leptospirales</taxon>
        <taxon>Leptospiraceae</taxon>
        <taxon>Leptospira</taxon>
    </lineage>
</organism>
<dbReference type="SUPFAM" id="SSF63867">
    <property type="entry name" value="MoeA C-terminal domain-like"/>
    <property type="match status" value="1"/>
</dbReference>
<dbReference type="RefSeq" id="WP_123179738.1">
    <property type="nucleotide sequence ID" value="NZ_CP033614.1"/>
</dbReference>
<dbReference type="PROSITE" id="PS01079">
    <property type="entry name" value="MOCF_BIOSYNTHESIS_2"/>
    <property type="match status" value="1"/>
</dbReference>
<dbReference type="Pfam" id="PF03453">
    <property type="entry name" value="MoeA_N"/>
    <property type="match status" value="1"/>
</dbReference>
<dbReference type="GO" id="GO:0046872">
    <property type="term" value="F:metal ion binding"/>
    <property type="evidence" value="ECO:0007669"/>
    <property type="project" value="UniProtKB-UniRule"/>
</dbReference>
<protein>
    <recommendedName>
        <fullName evidence="6">Molybdopterin molybdenumtransferase</fullName>
        <ecNumber evidence="6">2.10.1.1</ecNumber>
    </recommendedName>
</protein>
<reference evidence="8 9" key="1">
    <citation type="submission" date="2018-11" db="EMBL/GenBank/DDBJ databases">
        <title>Complete genome sequence of Leptospira kmetyi isolate LS 001/16 from soil sample associated with a leptospirosis patient in Kelantan.</title>
        <authorList>
            <person name="Muhammad Yusoff F."/>
            <person name="Muhammad Yusoff S."/>
            <person name="Ahmad M.N."/>
            <person name="Yusof N.Y."/>
            <person name="Aziah I."/>
        </authorList>
    </citation>
    <scope>NUCLEOTIDE SEQUENCE [LARGE SCALE GENOMIC DNA]</scope>
    <source>
        <strain evidence="8 9">LS 001/16</strain>
    </source>
</reference>
<evidence type="ECO:0000313" key="9">
    <source>
        <dbReference type="Proteomes" id="UP000276407"/>
    </source>
</evidence>
<dbReference type="PANTHER" id="PTHR10192:SF5">
    <property type="entry name" value="GEPHYRIN"/>
    <property type="match status" value="1"/>
</dbReference>
<comment type="pathway">
    <text evidence="2 6">Cofactor biosynthesis; molybdopterin biosynthesis.</text>
</comment>
<evidence type="ECO:0000256" key="3">
    <source>
        <dbReference type="ARBA" id="ARBA00010763"/>
    </source>
</evidence>
<name>A0AAD0UNM2_9LEPT</name>
<evidence type="ECO:0000256" key="6">
    <source>
        <dbReference type="RuleBase" id="RU365090"/>
    </source>
</evidence>
<dbReference type="InterPro" id="IPR005111">
    <property type="entry name" value="MoeA_C_domain_IV"/>
</dbReference>
<evidence type="ECO:0000313" key="8">
    <source>
        <dbReference type="EMBL" id="AYV56210.1"/>
    </source>
</evidence>
<keyword evidence="6" id="KW-0500">Molybdenum</keyword>
<dbReference type="GO" id="GO:0005829">
    <property type="term" value="C:cytosol"/>
    <property type="evidence" value="ECO:0007669"/>
    <property type="project" value="TreeGrafter"/>
</dbReference>
<accession>A0AAD0UNM2</accession>
<dbReference type="EMBL" id="CP033614">
    <property type="protein sequence ID" value="AYV56210.1"/>
    <property type="molecule type" value="Genomic_DNA"/>
</dbReference>
<dbReference type="CDD" id="cd00887">
    <property type="entry name" value="MoeA"/>
    <property type="match status" value="1"/>
</dbReference>
<dbReference type="NCBIfam" id="TIGR00177">
    <property type="entry name" value="molyb_syn"/>
    <property type="match status" value="1"/>
</dbReference>
<dbReference type="Gene3D" id="2.40.340.10">
    <property type="entry name" value="MoeA, C-terminal, domain IV"/>
    <property type="match status" value="1"/>
</dbReference>
<dbReference type="Gene3D" id="3.40.980.10">
    <property type="entry name" value="MoaB/Mog-like domain"/>
    <property type="match status" value="1"/>
</dbReference>
<dbReference type="GO" id="GO:0061599">
    <property type="term" value="F:molybdopterin molybdotransferase activity"/>
    <property type="evidence" value="ECO:0007669"/>
    <property type="project" value="UniProtKB-UniRule"/>
</dbReference>
<evidence type="ECO:0000256" key="2">
    <source>
        <dbReference type="ARBA" id="ARBA00005046"/>
    </source>
</evidence>
<proteinExistence type="inferred from homology"/>
<dbReference type="SUPFAM" id="SSF63882">
    <property type="entry name" value="MoeA N-terminal region -like"/>
    <property type="match status" value="1"/>
</dbReference>
<keyword evidence="6" id="KW-0808">Transferase</keyword>
<dbReference type="Gene3D" id="2.170.190.11">
    <property type="entry name" value="Molybdopterin biosynthesis moea protein, domain 3"/>
    <property type="match status" value="1"/>
</dbReference>
<keyword evidence="6" id="KW-0479">Metal-binding</keyword>
<dbReference type="InterPro" id="IPR036425">
    <property type="entry name" value="MoaB/Mog-like_dom_sf"/>
</dbReference>
<keyword evidence="6" id="KW-0460">Magnesium</keyword>
<dbReference type="PANTHER" id="PTHR10192">
    <property type="entry name" value="MOLYBDOPTERIN BIOSYNTHESIS PROTEIN"/>
    <property type="match status" value="1"/>
</dbReference>
<evidence type="ECO:0000256" key="4">
    <source>
        <dbReference type="ARBA" id="ARBA00023150"/>
    </source>
</evidence>
<dbReference type="EC" id="2.10.1.1" evidence="6"/>
<dbReference type="SUPFAM" id="SSF53218">
    <property type="entry name" value="Molybdenum cofactor biosynthesis proteins"/>
    <property type="match status" value="1"/>
</dbReference>
<dbReference type="GO" id="GO:0006777">
    <property type="term" value="P:Mo-molybdopterin cofactor biosynthetic process"/>
    <property type="evidence" value="ECO:0007669"/>
    <property type="project" value="UniProtKB-UniRule"/>
</dbReference>
<dbReference type="InterPro" id="IPR001453">
    <property type="entry name" value="MoaB/Mog_dom"/>
</dbReference>
<dbReference type="Pfam" id="PF03454">
    <property type="entry name" value="MoeA_C"/>
    <property type="match status" value="1"/>
</dbReference>
<dbReference type="InterPro" id="IPR038987">
    <property type="entry name" value="MoeA-like"/>
</dbReference>
<gene>
    <name evidence="8" type="ORF">EFP84_12285</name>
</gene>
<evidence type="ECO:0000256" key="1">
    <source>
        <dbReference type="ARBA" id="ARBA00002901"/>
    </source>
</evidence>
<sequence length="397" mass="43817">MISVEEALAKILSEVSKAKTEILPLQESLGRILSRDISADRDYPPFHRSTMDGYAIRSQDYDSSKIYTCKKEIFAGTESVLDPGEEIVKIMTGAVVPEGLDAVIKIEESEEISKDEDSVRIRFSANKVFHFLNIAARGEDLKKGESVLKAGTKIGMSELSLLASLGMNRVSVSSLPKVTIISTGNEVVPVDARPYPYQIRDSNSYSLIAILRKYELRPEAALLVPDDEVKIADALRQGLQSDILLLSGGVSMGSMDLVPPLLKRLGVEEIFHKVQLKPGKPIWFGKKGQTAVFGLPGNPFSVQVCGRIFLDPYFRSFLGMEISKPQRYTFFGTRKKKNSLPEYFPVLLETKEQTGIAAKSFNGSGDIRAGLLSDGIALHPADQNEIPEGQVLDFYPW</sequence>
<comment type="cofactor">
    <cofactor evidence="6">
        <name>Mg(2+)</name>
        <dbReference type="ChEBI" id="CHEBI:18420"/>
    </cofactor>
</comment>
<evidence type="ECO:0000259" key="7">
    <source>
        <dbReference type="SMART" id="SM00852"/>
    </source>
</evidence>
<evidence type="ECO:0000256" key="5">
    <source>
        <dbReference type="ARBA" id="ARBA00047317"/>
    </source>
</evidence>
<dbReference type="Proteomes" id="UP000276407">
    <property type="component" value="Chromosome 1"/>
</dbReference>
<dbReference type="SMART" id="SM00852">
    <property type="entry name" value="MoCF_biosynth"/>
    <property type="match status" value="1"/>
</dbReference>
<keyword evidence="4 6" id="KW-0501">Molybdenum cofactor biosynthesis</keyword>
<comment type="function">
    <text evidence="1 6">Catalyzes the insertion of molybdate into adenylated molybdopterin with the concomitant release of AMP.</text>
</comment>
<comment type="similarity">
    <text evidence="3 6">Belongs to the MoeA family.</text>
</comment>
<dbReference type="InterPro" id="IPR008284">
    <property type="entry name" value="MoCF_biosynth_CS"/>
</dbReference>
<dbReference type="Pfam" id="PF00994">
    <property type="entry name" value="MoCF_biosynth"/>
    <property type="match status" value="1"/>
</dbReference>